<dbReference type="AlphaFoldDB" id="M2RD59"/>
<dbReference type="SUPFAM" id="SSF51197">
    <property type="entry name" value="Clavaminate synthase-like"/>
    <property type="match status" value="1"/>
</dbReference>
<keyword evidence="4" id="KW-1185">Reference proteome</keyword>
<evidence type="ECO:0008006" key="5">
    <source>
        <dbReference type="Google" id="ProtNLM"/>
    </source>
</evidence>
<evidence type="ECO:0000313" key="3">
    <source>
        <dbReference type="EMBL" id="EMD36756.1"/>
    </source>
</evidence>
<dbReference type="InterPro" id="IPR044861">
    <property type="entry name" value="IPNS-like_FE2OG_OXY"/>
</dbReference>
<dbReference type="InterPro" id="IPR026992">
    <property type="entry name" value="DIOX_N"/>
</dbReference>
<dbReference type="OrthoDB" id="406156at2759"/>
<gene>
    <name evidence="3" type="ORF">CERSUDRAFT_155040</name>
</gene>
<evidence type="ECO:0000259" key="1">
    <source>
        <dbReference type="Pfam" id="PF03171"/>
    </source>
</evidence>
<dbReference type="PRINTS" id="PR00682">
    <property type="entry name" value="IPNSYNTHASE"/>
</dbReference>
<dbReference type="EMBL" id="KB445797">
    <property type="protein sequence ID" value="EMD36756.1"/>
    <property type="molecule type" value="Genomic_DNA"/>
</dbReference>
<dbReference type="InterPro" id="IPR050231">
    <property type="entry name" value="Iron_ascorbate_oxido_reductase"/>
</dbReference>
<proteinExistence type="predicted"/>
<dbReference type="STRING" id="914234.M2RD59"/>
<dbReference type="Pfam" id="PF14226">
    <property type="entry name" value="DIOX_N"/>
    <property type="match status" value="1"/>
</dbReference>
<dbReference type="InterPro" id="IPR027443">
    <property type="entry name" value="IPNS-like_sf"/>
</dbReference>
<accession>M2RD59</accession>
<feature type="domain" description="Isopenicillin N synthase-like Fe(2+) 2OG dioxygenase" evidence="1">
    <location>
        <begin position="192"/>
        <end position="280"/>
    </location>
</feature>
<dbReference type="HOGENOM" id="CLU_010119_10_0_1"/>
<sequence>MPSVELPQIPHYAPAPDTSENLEFADLTIIDLSKAHTPEGRAELALQVRDAMTTQGFFYAINHGITPAQNARIFDIADTPFSQVPDEEKKPYVADIRGTGSYQGYKLRQFWLIDSGVRDQIEHYNLLRDVSRRQHPRALVPLLPEIDTFVRFNHVEVLLPLLRLFALGLELPEDTFVHSHNFDAEGETFVRFMKYFPRSEDEETKTKNVWLKGHTDWSSVTIMWSQPVAALQILSPDGKWRWIRHIENALVINAGDAMEFLSGGFYKATIHRVVQPPADQRGYTRLGVFYFAMPDDDVQLGPCIESPVLRRHGIRRVFEDADAPTMRAWRIGRCSSYGERQLKKAENGIEEQIVHGVVVKHYN</sequence>
<evidence type="ECO:0000313" key="4">
    <source>
        <dbReference type="Proteomes" id="UP000016930"/>
    </source>
</evidence>
<name>M2RD59_CERS8</name>
<reference evidence="3 4" key="1">
    <citation type="journal article" date="2012" name="Proc. Natl. Acad. Sci. U.S.A.">
        <title>Comparative genomics of Ceriporiopsis subvermispora and Phanerochaete chrysosporium provide insight into selective ligninolysis.</title>
        <authorList>
            <person name="Fernandez-Fueyo E."/>
            <person name="Ruiz-Duenas F.J."/>
            <person name="Ferreira P."/>
            <person name="Floudas D."/>
            <person name="Hibbett D.S."/>
            <person name="Canessa P."/>
            <person name="Larrondo L.F."/>
            <person name="James T.Y."/>
            <person name="Seelenfreund D."/>
            <person name="Lobos S."/>
            <person name="Polanco R."/>
            <person name="Tello M."/>
            <person name="Honda Y."/>
            <person name="Watanabe T."/>
            <person name="Watanabe T."/>
            <person name="Ryu J.S."/>
            <person name="Kubicek C.P."/>
            <person name="Schmoll M."/>
            <person name="Gaskell J."/>
            <person name="Hammel K.E."/>
            <person name="St John F.J."/>
            <person name="Vanden Wymelenberg A."/>
            <person name="Sabat G."/>
            <person name="Splinter BonDurant S."/>
            <person name="Syed K."/>
            <person name="Yadav J.S."/>
            <person name="Doddapaneni H."/>
            <person name="Subramanian V."/>
            <person name="Lavin J.L."/>
            <person name="Oguiza J.A."/>
            <person name="Perez G."/>
            <person name="Pisabarro A.G."/>
            <person name="Ramirez L."/>
            <person name="Santoyo F."/>
            <person name="Master E."/>
            <person name="Coutinho P.M."/>
            <person name="Henrissat B."/>
            <person name="Lombard V."/>
            <person name="Magnuson J.K."/>
            <person name="Kuees U."/>
            <person name="Hori C."/>
            <person name="Igarashi K."/>
            <person name="Samejima M."/>
            <person name="Held B.W."/>
            <person name="Barry K.W."/>
            <person name="LaButti K.M."/>
            <person name="Lapidus A."/>
            <person name="Lindquist E.A."/>
            <person name="Lucas S.M."/>
            <person name="Riley R."/>
            <person name="Salamov A.A."/>
            <person name="Hoffmeister D."/>
            <person name="Schwenk D."/>
            <person name="Hadar Y."/>
            <person name="Yarden O."/>
            <person name="de Vries R.P."/>
            <person name="Wiebenga A."/>
            <person name="Stenlid J."/>
            <person name="Eastwood D."/>
            <person name="Grigoriev I.V."/>
            <person name="Berka R.M."/>
            <person name="Blanchette R.A."/>
            <person name="Kersten P."/>
            <person name="Martinez A.T."/>
            <person name="Vicuna R."/>
            <person name="Cullen D."/>
        </authorList>
    </citation>
    <scope>NUCLEOTIDE SEQUENCE [LARGE SCALE GENOMIC DNA]</scope>
    <source>
        <strain evidence="3 4">B</strain>
    </source>
</reference>
<dbReference type="Pfam" id="PF03171">
    <property type="entry name" value="2OG-FeII_Oxy"/>
    <property type="match status" value="1"/>
</dbReference>
<dbReference type="Gene3D" id="2.60.120.330">
    <property type="entry name" value="B-lactam Antibiotic, Isopenicillin N Synthase, Chain"/>
    <property type="match status" value="1"/>
</dbReference>
<protein>
    <recommendedName>
        <fullName evidence="5">Fe2OG dioxygenase domain-containing protein</fullName>
    </recommendedName>
</protein>
<dbReference type="Proteomes" id="UP000016930">
    <property type="component" value="Unassembled WGS sequence"/>
</dbReference>
<feature type="domain" description="Non-haem dioxygenase N-terminal" evidence="2">
    <location>
        <begin position="29"/>
        <end position="133"/>
    </location>
</feature>
<organism evidence="3 4">
    <name type="scientific">Ceriporiopsis subvermispora (strain B)</name>
    <name type="common">White-rot fungus</name>
    <name type="synonym">Gelatoporia subvermispora</name>
    <dbReference type="NCBI Taxonomy" id="914234"/>
    <lineage>
        <taxon>Eukaryota</taxon>
        <taxon>Fungi</taxon>
        <taxon>Dikarya</taxon>
        <taxon>Basidiomycota</taxon>
        <taxon>Agaricomycotina</taxon>
        <taxon>Agaricomycetes</taxon>
        <taxon>Polyporales</taxon>
        <taxon>Gelatoporiaceae</taxon>
        <taxon>Gelatoporia</taxon>
    </lineage>
</organism>
<evidence type="ECO:0000259" key="2">
    <source>
        <dbReference type="Pfam" id="PF14226"/>
    </source>
</evidence>
<dbReference type="PANTHER" id="PTHR47990">
    <property type="entry name" value="2-OXOGLUTARATE (2OG) AND FE(II)-DEPENDENT OXYGENASE SUPERFAMILY PROTEIN-RELATED"/>
    <property type="match status" value="1"/>
</dbReference>